<evidence type="ECO:0000313" key="3">
    <source>
        <dbReference type="Proteomes" id="UP000032142"/>
    </source>
</evidence>
<accession>A0A0B0PJ18</accession>
<reference evidence="3" key="1">
    <citation type="submission" date="2014-09" db="EMBL/GenBank/DDBJ databases">
        <authorList>
            <person name="Mudge J."/>
            <person name="Ramaraj T."/>
            <person name="Lindquist I.E."/>
            <person name="Bharti A.K."/>
            <person name="Sundararajan A."/>
            <person name="Cameron C.T."/>
            <person name="Woodward J.E."/>
            <person name="May G.D."/>
            <person name="Brubaker C."/>
            <person name="Broadhvest J."/>
            <person name="Wilkins T.A."/>
        </authorList>
    </citation>
    <scope>NUCLEOTIDE SEQUENCE</scope>
    <source>
        <strain evidence="3">cv. AKA8401</strain>
    </source>
</reference>
<feature type="region of interest" description="Disordered" evidence="1">
    <location>
        <begin position="1"/>
        <end position="20"/>
    </location>
</feature>
<keyword evidence="3" id="KW-1185">Reference proteome</keyword>
<dbReference type="EMBL" id="KN424714">
    <property type="protein sequence ID" value="KHG23341.1"/>
    <property type="molecule type" value="Genomic_DNA"/>
</dbReference>
<sequence length="20" mass="2082">MNNRNNVLSCKTASGTLAST</sequence>
<evidence type="ECO:0000256" key="1">
    <source>
        <dbReference type="SAM" id="MobiDB-lite"/>
    </source>
</evidence>
<name>A0A0B0PJ18_GOSAR</name>
<protein>
    <submittedName>
        <fullName evidence="2">Uncharacterized protein</fullName>
    </submittedName>
</protein>
<dbReference type="AlphaFoldDB" id="A0A0B0PJ18"/>
<proteinExistence type="predicted"/>
<gene>
    <name evidence="2" type="ORF">F383_07641</name>
</gene>
<organism evidence="2 3">
    <name type="scientific">Gossypium arboreum</name>
    <name type="common">Tree cotton</name>
    <name type="synonym">Gossypium nanking</name>
    <dbReference type="NCBI Taxonomy" id="29729"/>
    <lineage>
        <taxon>Eukaryota</taxon>
        <taxon>Viridiplantae</taxon>
        <taxon>Streptophyta</taxon>
        <taxon>Embryophyta</taxon>
        <taxon>Tracheophyta</taxon>
        <taxon>Spermatophyta</taxon>
        <taxon>Magnoliopsida</taxon>
        <taxon>eudicotyledons</taxon>
        <taxon>Gunneridae</taxon>
        <taxon>Pentapetalae</taxon>
        <taxon>rosids</taxon>
        <taxon>malvids</taxon>
        <taxon>Malvales</taxon>
        <taxon>Malvaceae</taxon>
        <taxon>Malvoideae</taxon>
        <taxon>Gossypium</taxon>
    </lineage>
</organism>
<dbReference type="Proteomes" id="UP000032142">
    <property type="component" value="Unassembled WGS sequence"/>
</dbReference>
<evidence type="ECO:0000313" key="2">
    <source>
        <dbReference type="EMBL" id="KHG23341.1"/>
    </source>
</evidence>